<evidence type="ECO:0000313" key="11">
    <source>
        <dbReference type="EMBL" id="QRZ99147.1"/>
    </source>
</evidence>
<dbReference type="EMBL" id="CAUZHL010000002">
    <property type="protein sequence ID" value="CAK1208692.1"/>
    <property type="molecule type" value="Genomic_DNA"/>
</dbReference>
<dbReference type="Proteomes" id="UP000236598">
    <property type="component" value="Unassembled WGS sequence"/>
</dbReference>
<evidence type="ECO:0000313" key="10">
    <source>
        <dbReference type="EMBL" id="PWH59667.1"/>
    </source>
</evidence>
<dbReference type="CDD" id="cd00093">
    <property type="entry name" value="HTH_XRE"/>
    <property type="match status" value="1"/>
</dbReference>
<dbReference type="Proteomes" id="UP000272336">
    <property type="component" value="Unassembled WGS sequence"/>
</dbReference>
<dbReference type="Proteomes" id="UP000534496">
    <property type="component" value="Unassembled WGS sequence"/>
</dbReference>
<evidence type="ECO:0000313" key="6">
    <source>
        <dbReference type="EMBL" id="HAI5334471.1"/>
    </source>
</evidence>
<dbReference type="Proteomes" id="UP000532204">
    <property type="component" value="Unassembled WGS sequence"/>
</dbReference>
<evidence type="ECO:0000313" key="9">
    <source>
        <dbReference type="EMBL" id="PNY69632.1"/>
    </source>
</evidence>
<dbReference type="EMBL" id="PPHQ01000001">
    <property type="protein sequence ID" value="PNY69632.1"/>
    <property type="molecule type" value="Genomic_DNA"/>
</dbReference>
<dbReference type="RefSeq" id="WP_000025789.1">
    <property type="nucleotide sequence ID" value="NZ_AP027520.1"/>
</dbReference>
<dbReference type="EMBL" id="CP070393">
    <property type="protein sequence ID" value="QRZ99147.1"/>
    <property type="molecule type" value="Genomic_DNA"/>
</dbReference>
<evidence type="ECO:0000259" key="2">
    <source>
        <dbReference type="PROSITE" id="PS50943"/>
    </source>
</evidence>
<evidence type="ECO:0000313" key="14">
    <source>
        <dbReference type="Proteomes" id="UP000245761"/>
    </source>
</evidence>
<dbReference type="EMBL" id="MPAF01000005">
    <property type="protein sequence ID" value="OOK30668.1"/>
    <property type="molecule type" value="Genomic_DNA"/>
</dbReference>
<evidence type="ECO:0000313" key="4">
    <source>
        <dbReference type="EMBL" id="EFC9748296.1"/>
    </source>
</evidence>
<dbReference type="Pfam" id="PF01381">
    <property type="entry name" value="HTH_3"/>
    <property type="match status" value="1"/>
</dbReference>
<gene>
    <name evidence="8" type="ORF">BMT91_04060</name>
    <name evidence="9" type="ORF">C2M16_00765</name>
    <name evidence="7" type="ORF">D9D43_08480</name>
    <name evidence="10" type="ORF">DD762_16280</name>
    <name evidence="4" type="ORF">E6D34_03125</name>
    <name evidence="5" type="ORF">F9461_01990</name>
    <name evidence="3" type="ORF">FGAF848_13350</name>
    <name evidence="6" type="ORF">HJQ60_004533</name>
    <name evidence="11" type="ORF">JNP96_09395</name>
</gene>
<dbReference type="Gene3D" id="1.10.260.40">
    <property type="entry name" value="lambda repressor-like DNA-binding domains"/>
    <property type="match status" value="1"/>
</dbReference>
<reference evidence="10 14" key="4">
    <citation type="submission" date="2018-04" db="EMBL/GenBank/DDBJ databases">
        <title>Draft Genomic Sequencing Of Potential Extraintestinal Pathogenic Escherichia coli B8S56 Isolated from Retail Chicken Skin.</title>
        <authorList>
            <person name="Xu A."/>
            <person name="Tilman S."/>
            <person name="Wisser-Parker K."/>
            <person name="Scullen O.J."/>
            <person name="Sommers C."/>
        </authorList>
    </citation>
    <scope>NUCLEOTIDE SEQUENCE [LARGE SCALE GENOMIC DNA]</scope>
    <source>
        <strain evidence="10 14">B8S56</strain>
    </source>
</reference>
<dbReference type="Proteomes" id="UP000245761">
    <property type="component" value="Unassembled WGS sequence"/>
</dbReference>
<reference evidence="11" key="7">
    <citation type="submission" date="2021-02" db="EMBL/GenBank/DDBJ databases">
        <title>Co-localization of colistin and carbapenem -resistance genes on a novel transferable IncHI2 plasmid in Escherichia coli from chicken-origin.</title>
        <authorList>
            <person name="Hoffmann M."/>
            <person name="Balkey M."/>
            <person name="Ronco T."/>
            <person name="Hendriksen R.S."/>
        </authorList>
    </citation>
    <scope>NUCLEOTIDE SEQUENCE</scope>
    <source>
        <strain evidence="11">CFSAN083829</strain>
    </source>
</reference>
<dbReference type="InterPro" id="IPR010982">
    <property type="entry name" value="Lambda_DNA-bd_dom_sf"/>
</dbReference>
<dbReference type="EMBL" id="AASEBA010000004">
    <property type="protein sequence ID" value="EFC9748296.1"/>
    <property type="molecule type" value="Genomic_DNA"/>
</dbReference>
<evidence type="ECO:0000313" key="7">
    <source>
        <dbReference type="EMBL" id="MGE13625.1"/>
    </source>
</evidence>
<evidence type="ECO:0000313" key="16">
    <source>
        <dbReference type="Proteomes" id="UP000532204"/>
    </source>
</evidence>
<dbReference type="PROSITE" id="PS50943">
    <property type="entry name" value="HTH_CROC1"/>
    <property type="match status" value="1"/>
</dbReference>
<feature type="domain" description="HTH cro/C1-type" evidence="2">
    <location>
        <begin position="12"/>
        <end position="61"/>
    </location>
</feature>
<dbReference type="EMBL" id="RNLZ01000011">
    <property type="protein sequence ID" value="MGE13625.1"/>
    <property type="molecule type" value="Genomic_DNA"/>
</dbReference>
<sequence length="113" mass="12545">MSILSIDYAKKLRLIRKTEGLTQKQFADITGLSLATVRNYESGQKIARAKIVEAVLQVDRFEKYMFWLIKDKTLPVAGQIAPALSLDGSTQSEDDQVSTRNTQKSPQSGRNAG</sequence>
<evidence type="ECO:0000256" key="1">
    <source>
        <dbReference type="SAM" id="MobiDB-lite"/>
    </source>
</evidence>
<reference evidence="3" key="8">
    <citation type="submission" date="2023-10" db="EMBL/GenBank/DDBJ databases">
        <authorList>
            <person name="Leclercq S."/>
        </authorList>
    </citation>
    <scope>NUCLEOTIDE SEQUENCE</scope>
    <source>
        <strain evidence="3">F848</strain>
    </source>
</reference>
<evidence type="ECO:0000313" key="13">
    <source>
        <dbReference type="Proteomes" id="UP000236598"/>
    </source>
</evidence>
<reference evidence="8 12" key="1">
    <citation type="submission" date="2016-10" db="EMBL/GenBank/DDBJ databases">
        <title>Whole genome sequences of antibiotic resistant commensal Escherichia coli from healthy Australian adults.</title>
        <authorList>
            <person name="Moran R.A."/>
            <person name="Anantham S."/>
            <person name="Nigro S.J."/>
            <person name="Holt K.E."/>
            <person name="Hall R.M."/>
        </authorList>
    </citation>
    <scope>NUCLEOTIDE SEQUENCE [LARGE SCALE GENOMIC DNA]</scope>
    <source>
        <strain evidence="8 12">2.3-R4</strain>
    </source>
</reference>
<evidence type="ECO:0000313" key="3">
    <source>
        <dbReference type="EMBL" id="CAK1208692.1"/>
    </source>
</evidence>
<name>A0A0D8WKG0_ECOLX</name>
<dbReference type="AlphaFoldDB" id="A0A0D8WKG0"/>
<dbReference type="GO" id="GO:0003677">
    <property type="term" value="F:DNA binding"/>
    <property type="evidence" value="ECO:0007669"/>
    <property type="project" value="InterPro"/>
</dbReference>
<evidence type="ECO:0000313" key="5">
    <source>
        <dbReference type="EMBL" id="EFH3671996.1"/>
    </source>
</evidence>
<evidence type="ECO:0000313" key="17">
    <source>
        <dbReference type="Proteomes" id="UP000534496"/>
    </source>
</evidence>
<dbReference type="Proteomes" id="UP000663166">
    <property type="component" value="Chromosome"/>
</dbReference>
<dbReference type="EMBL" id="DABERK010000033">
    <property type="protein sequence ID" value="HAI5334471.1"/>
    <property type="molecule type" value="Genomic_DNA"/>
</dbReference>
<reference evidence="9 13" key="3">
    <citation type="submission" date="2018-01" db="EMBL/GenBank/DDBJ databases">
        <title>Draft Genomic Sequencing Of Potential Extraintestinal Pathogenic Escherichia coli B8S18 Isolated From Retail Chicken Skin.</title>
        <authorList>
            <person name="Xu A."/>
            <person name="Tilman S."/>
            <person name="Wisser-Parker K."/>
            <person name="Sheen S."/>
            <person name="Sommers C."/>
        </authorList>
    </citation>
    <scope>NUCLEOTIDE SEQUENCE [LARGE SCALE GENOMIC DNA]</scope>
    <source>
        <strain evidence="9 13">B8S18Com</strain>
    </source>
</reference>
<dbReference type="Proteomes" id="UP000845800">
    <property type="component" value="Unassembled WGS sequence"/>
</dbReference>
<reference evidence="6" key="2">
    <citation type="journal article" date="2018" name="Genome Biol.">
        <title>SKESA: strategic k-mer extension for scrupulous assemblies.</title>
        <authorList>
            <person name="Souvorov A."/>
            <person name="Agarwala R."/>
            <person name="Lipman D.J."/>
        </authorList>
    </citation>
    <scope>NUCLEOTIDE SEQUENCE [LARGE SCALE GENOMIC DNA]</scope>
    <source>
        <strain evidence="6">AMC_487</strain>
    </source>
</reference>
<organism evidence="9 13">
    <name type="scientific">Escherichia coli</name>
    <dbReference type="NCBI Taxonomy" id="562"/>
    <lineage>
        <taxon>Bacteria</taxon>
        <taxon>Pseudomonadati</taxon>
        <taxon>Pseudomonadota</taxon>
        <taxon>Gammaproteobacteria</taxon>
        <taxon>Enterobacterales</taxon>
        <taxon>Enterobacteriaceae</taxon>
        <taxon>Escherichia</taxon>
    </lineage>
</organism>
<proteinExistence type="predicted"/>
<evidence type="ECO:0000313" key="12">
    <source>
        <dbReference type="Proteomes" id="UP000188855"/>
    </source>
</evidence>
<dbReference type="InterPro" id="IPR001387">
    <property type="entry name" value="Cro/C1-type_HTH"/>
</dbReference>
<dbReference type="EMBL" id="QEMT01000027">
    <property type="protein sequence ID" value="PWH59667.1"/>
    <property type="molecule type" value="Genomic_DNA"/>
</dbReference>
<dbReference type="SUPFAM" id="SSF47413">
    <property type="entry name" value="lambda repressor-like DNA-binding domains"/>
    <property type="match status" value="1"/>
</dbReference>
<protein>
    <submittedName>
        <fullName evidence="5">Helix-turn-helix domain-containing protein</fullName>
    </submittedName>
    <submittedName>
        <fullName evidence="3 8">Transcriptional regulator</fullName>
    </submittedName>
    <submittedName>
        <fullName evidence="9">XRE family transcriptional regulator</fullName>
    </submittedName>
</protein>
<evidence type="ECO:0000313" key="8">
    <source>
        <dbReference type="EMBL" id="OOK30668.1"/>
    </source>
</evidence>
<dbReference type="SMART" id="SM00530">
    <property type="entry name" value="HTH_XRE"/>
    <property type="match status" value="1"/>
</dbReference>
<dbReference type="EMBL" id="AASVQO010000001">
    <property type="protein sequence ID" value="EFH3671996.1"/>
    <property type="molecule type" value="Genomic_DNA"/>
</dbReference>
<dbReference type="Proteomes" id="UP001190091">
    <property type="component" value="Unassembled WGS sequence"/>
</dbReference>
<dbReference type="Proteomes" id="UP000188855">
    <property type="component" value="Unassembled WGS sequence"/>
</dbReference>
<feature type="region of interest" description="Disordered" evidence="1">
    <location>
        <begin position="85"/>
        <end position="113"/>
    </location>
</feature>
<reference evidence="7 15" key="5">
    <citation type="submission" date="2018-10" db="EMBL/GenBank/DDBJ databases">
        <authorList>
            <consortium name="NARMS: The National Antimicrobial Resistance Monitoring System"/>
        </authorList>
    </citation>
    <scope>NUCLEOTIDE SEQUENCE [LARGE SCALE GENOMIC DNA]</scope>
    <source>
        <strain evidence="7 15">CVM N17EC0060</strain>
        <strain evidence="4 16">CVM N18EC122</strain>
        <strain evidence="5 17">CVM N19EC0189</strain>
    </source>
</reference>
<evidence type="ECO:0000313" key="15">
    <source>
        <dbReference type="Proteomes" id="UP000272336"/>
    </source>
</evidence>
<reference evidence="6" key="6">
    <citation type="submission" date="2020-03" db="EMBL/GenBank/DDBJ databases">
        <authorList>
            <consortium name="NCBI Pathogen Detection Project"/>
        </authorList>
    </citation>
    <scope>NUCLEOTIDE SEQUENCE</scope>
    <source>
        <strain evidence="6">AMC_487</strain>
    </source>
</reference>
<feature type="compositionally biased region" description="Polar residues" evidence="1">
    <location>
        <begin position="98"/>
        <end position="113"/>
    </location>
</feature>
<accession>A0A0D8WKG0</accession>